<dbReference type="EMBL" id="CP041692">
    <property type="protein sequence ID" value="QDP95575.1"/>
    <property type="molecule type" value="Genomic_DNA"/>
</dbReference>
<feature type="transmembrane region" description="Helical" evidence="1">
    <location>
        <begin position="41"/>
        <end position="61"/>
    </location>
</feature>
<keyword evidence="1" id="KW-0812">Transmembrane</keyword>
<dbReference type="KEGG" id="mik:FOE78_06335"/>
<dbReference type="Pfam" id="PF12730">
    <property type="entry name" value="ABC2_membrane_4"/>
    <property type="match status" value="1"/>
</dbReference>
<accession>A0A516PWM0</accession>
<keyword evidence="1" id="KW-1133">Transmembrane helix</keyword>
<dbReference type="OrthoDB" id="3217553at2"/>
<keyword evidence="1" id="KW-0472">Membrane</keyword>
<evidence type="ECO:0000313" key="3">
    <source>
        <dbReference type="Proteomes" id="UP000319263"/>
    </source>
</evidence>
<dbReference type="AlphaFoldDB" id="A0A516PWM0"/>
<evidence type="ECO:0000313" key="2">
    <source>
        <dbReference type="EMBL" id="QDP95575.1"/>
    </source>
</evidence>
<organism evidence="2 3">
    <name type="scientific">Microlunatus elymi</name>
    <dbReference type="NCBI Taxonomy" id="2596828"/>
    <lineage>
        <taxon>Bacteria</taxon>
        <taxon>Bacillati</taxon>
        <taxon>Actinomycetota</taxon>
        <taxon>Actinomycetes</taxon>
        <taxon>Propionibacteriales</taxon>
        <taxon>Propionibacteriaceae</taxon>
        <taxon>Microlunatus</taxon>
    </lineage>
</organism>
<dbReference type="PANTHER" id="PTHR37305:SF1">
    <property type="entry name" value="MEMBRANE PROTEIN"/>
    <property type="match status" value="1"/>
</dbReference>
<feature type="transmembrane region" description="Helical" evidence="1">
    <location>
        <begin position="134"/>
        <end position="162"/>
    </location>
</feature>
<dbReference type="Proteomes" id="UP000319263">
    <property type="component" value="Chromosome"/>
</dbReference>
<protein>
    <submittedName>
        <fullName evidence="2">ABC transporter permease subunit</fullName>
    </submittedName>
</protein>
<feature type="transmembrane region" description="Helical" evidence="1">
    <location>
        <begin position="211"/>
        <end position="230"/>
    </location>
</feature>
<proteinExistence type="predicted"/>
<sequence length="290" mass="30252">MSALRSAASGTRPAPAAYPISSWIRLLGSEFRLVVTRRRNIAGLATLSAVPVLIAVAVKIWGAGGGGGPAFISSITENGLFVALAALTVELPLFLPLAIATISGDSIAGEANIGTLRYLLTVPVGRTRLLTVKYASIVIFSLLATLLVAAVGLIIGVILFGAGSLPLLSGTEISFAGGLWRLLLACGYLAAGFAAVGAIGLFISTLTEQPIGAMVATVLITVGMFIADTIQQLDWLHPYLLTHWWSAFADVLRDPMYGGNIGRGLITAAVYAVVFWLAAWARLTTKDVTS</sequence>
<dbReference type="RefSeq" id="WP_143985543.1">
    <property type="nucleotide sequence ID" value="NZ_CP041692.1"/>
</dbReference>
<feature type="transmembrane region" description="Helical" evidence="1">
    <location>
        <begin position="264"/>
        <end position="283"/>
    </location>
</feature>
<keyword evidence="3" id="KW-1185">Reference proteome</keyword>
<feature type="transmembrane region" description="Helical" evidence="1">
    <location>
        <begin position="182"/>
        <end position="204"/>
    </location>
</feature>
<reference evidence="2 3" key="1">
    <citation type="submission" date="2019-07" db="EMBL/GenBank/DDBJ databases">
        <title>Microlunatus dokdonensis sp. nov. isolated from the rhizospheric soil of the wild plant Elymus tsukushiensis.</title>
        <authorList>
            <person name="Ghim S.-Y."/>
            <person name="Hwang Y.-J."/>
            <person name="Son J.-S."/>
            <person name="Shin J.-H."/>
        </authorList>
    </citation>
    <scope>NUCLEOTIDE SEQUENCE [LARGE SCALE GENOMIC DNA]</scope>
    <source>
        <strain evidence="2 3">KUDC0627</strain>
    </source>
</reference>
<dbReference type="PANTHER" id="PTHR37305">
    <property type="entry name" value="INTEGRAL MEMBRANE PROTEIN-RELATED"/>
    <property type="match status" value="1"/>
</dbReference>
<name>A0A516PWM0_9ACTN</name>
<feature type="transmembrane region" description="Helical" evidence="1">
    <location>
        <begin position="81"/>
        <end position="102"/>
    </location>
</feature>
<evidence type="ECO:0000256" key="1">
    <source>
        <dbReference type="SAM" id="Phobius"/>
    </source>
</evidence>
<gene>
    <name evidence="2" type="ORF">FOE78_06335</name>
</gene>